<dbReference type="STRING" id="360107.CHAB381_1578"/>
<evidence type="ECO:0000313" key="2">
    <source>
        <dbReference type="Proteomes" id="UP000002407"/>
    </source>
</evidence>
<dbReference type="AlphaFoldDB" id="A7I3L7"/>
<protein>
    <submittedName>
        <fullName evidence="1">Uncharacterized protein</fullName>
    </submittedName>
</protein>
<dbReference type="Proteomes" id="UP000002407">
    <property type="component" value="Chromosome"/>
</dbReference>
<reference evidence="2" key="1">
    <citation type="submission" date="2007-07" db="EMBL/GenBank/DDBJ databases">
        <title>Complete genome sequence of Campylobacter hominis ATCC BAA-381, a commensal isolated from the human gastrointestinal tract.</title>
        <authorList>
            <person name="Fouts D.E."/>
            <person name="Mongodin E.F."/>
            <person name="Puiu D."/>
            <person name="Sebastian Y."/>
            <person name="Miller W.G."/>
            <person name="Mandrell R.E."/>
            <person name="Nelson K.E."/>
        </authorList>
    </citation>
    <scope>NUCLEOTIDE SEQUENCE [LARGE SCALE GENOMIC DNA]</scope>
    <source>
        <strain evidence="2">ATCC BAA-381 / LMG 19568 / NCTC 13146 / CH001A</strain>
    </source>
</reference>
<proteinExistence type="predicted"/>
<dbReference type="KEGG" id="cha:CHAB381_1578"/>
<sequence>MEAKSLADLQAFLSAVSTAKTTCIYEVHFEDDLGLPPVDDFNYFKQFKAFASNNNDVTKQILLHNVKTTLNEDKIYSLIKSHLEVGGLNIESIKCRLFMK</sequence>
<dbReference type="eggNOG" id="ENOG5032JSZ">
    <property type="taxonomic scope" value="Bacteria"/>
</dbReference>
<gene>
    <name evidence="1" type="ordered locus">CHAB381_1578</name>
</gene>
<accession>A7I3L7</accession>
<dbReference type="EMBL" id="CP000776">
    <property type="protein sequence ID" value="ABS52126.1"/>
    <property type="molecule type" value="Genomic_DNA"/>
</dbReference>
<keyword evidence="2" id="KW-1185">Reference proteome</keyword>
<evidence type="ECO:0000313" key="1">
    <source>
        <dbReference type="EMBL" id="ABS52126.1"/>
    </source>
</evidence>
<dbReference type="HOGENOM" id="CLU_152614_0_0_7"/>
<name>A7I3L7_CAMHC</name>
<organism evidence="1 2">
    <name type="scientific">Campylobacter hominis (strain ATCC BAA-381 / DSM 21671 / CCUG 45161 / LMG 19568 / NCTC 13146 / CH001A)</name>
    <dbReference type="NCBI Taxonomy" id="360107"/>
    <lineage>
        <taxon>Bacteria</taxon>
        <taxon>Pseudomonadati</taxon>
        <taxon>Campylobacterota</taxon>
        <taxon>Epsilonproteobacteria</taxon>
        <taxon>Campylobacterales</taxon>
        <taxon>Campylobacteraceae</taxon>
        <taxon>Campylobacter</taxon>
    </lineage>
</organism>